<keyword evidence="10" id="KW-1185">Reference proteome</keyword>
<dbReference type="InterPro" id="IPR050256">
    <property type="entry name" value="Glycosyltransferase_2"/>
</dbReference>
<dbReference type="InterPro" id="IPR001173">
    <property type="entry name" value="Glyco_trans_2-like"/>
</dbReference>
<keyword evidence="6" id="KW-1133">Transmembrane helix</keyword>
<evidence type="ECO:0000256" key="7">
    <source>
        <dbReference type="ARBA" id="ARBA00023136"/>
    </source>
</evidence>
<evidence type="ECO:0000313" key="10">
    <source>
        <dbReference type="Proteomes" id="UP001366166"/>
    </source>
</evidence>
<evidence type="ECO:0000256" key="3">
    <source>
        <dbReference type="ARBA" id="ARBA00022679"/>
    </source>
</evidence>
<evidence type="ECO:0000256" key="1">
    <source>
        <dbReference type="ARBA" id="ARBA00022475"/>
    </source>
</evidence>
<organism evidence="9 10">
    <name type="scientific">Desulfoferula mesophila</name>
    <dbReference type="NCBI Taxonomy" id="3058419"/>
    <lineage>
        <taxon>Bacteria</taxon>
        <taxon>Pseudomonadati</taxon>
        <taxon>Thermodesulfobacteriota</taxon>
        <taxon>Desulfarculia</taxon>
        <taxon>Desulfarculales</taxon>
        <taxon>Desulfarculaceae</taxon>
        <taxon>Desulfoferula</taxon>
    </lineage>
</organism>
<dbReference type="EMBL" id="AP028679">
    <property type="protein sequence ID" value="BEQ16197.1"/>
    <property type="molecule type" value="Genomic_DNA"/>
</dbReference>
<evidence type="ECO:0000256" key="6">
    <source>
        <dbReference type="ARBA" id="ARBA00022989"/>
    </source>
</evidence>
<keyword evidence="3" id="KW-0808">Transferase</keyword>
<evidence type="ECO:0000259" key="8">
    <source>
        <dbReference type="Pfam" id="PF00535"/>
    </source>
</evidence>
<dbReference type="CDD" id="cd04179">
    <property type="entry name" value="DPM_DPG-synthase_like"/>
    <property type="match status" value="1"/>
</dbReference>
<dbReference type="GO" id="GO:0009103">
    <property type="term" value="P:lipopolysaccharide biosynthetic process"/>
    <property type="evidence" value="ECO:0007669"/>
    <property type="project" value="UniProtKB-KW"/>
</dbReference>
<name>A0AAU9F4P2_9BACT</name>
<keyword evidence="2" id="KW-0328">Glycosyltransferase</keyword>
<proteinExistence type="predicted"/>
<dbReference type="GO" id="GO:0099621">
    <property type="term" value="F:undecaprenyl-phosphate 4-deoxy-4-formamido-L-arabinose transferase activity"/>
    <property type="evidence" value="ECO:0007669"/>
    <property type="project" value="TreeGrafter"/>
</dbReference>
<dbReference type="SUPFAM" id="SSF53448">
    <property type="entry name" value="Nucleotide-diphospho-sugar transferases"/>
    <property type="match status" value="1"/>
</dbReference>
<keyword evidence="1" id="KW-1003">Cell membrane</keyword>
<dbReference type="Pfam" id="PF00535">
    <property type="entry name" value="Glycos_transf_2"/>
    <property type="match status" value="1"/>
</dbReference>
<keyword evidence="7" id="KW-0472">Membrane</keyword>
<dbReference type="KEGG" id="dmp:FAK_32630"/>
<dbReference type="RefSeq" id="WP_338601683.1">
    <property type="nucleotide sequence ID" value="NZ_AP028679.1"/>
</dbReference>
<keyword evidence="5" id="KW-0448">Lipopolysaccharide biosynthesis</keyword>
<feature type="domain" description="Glycosyltransferase 2-like" evidence="8">
    <location>
        <begin position="10"/>
        <end position="144"/>
    </location>
</feature>
<protein>
    <recommendedName>
        <fullName evidence="8">Glycosyltransferase 2-like domain-containing protein</fullName>
    </recommendedName>
</protein>
<evidence type="ECO:0000256" key="5">
    <source>
        <dbReference type="ARBA" id="ARBA00022985"/>
    </source>
</evidence>
<dbReference type="Proteomes" id="UP001366166">
    <property type="component" value="Chromosome"/>
</dbReference>
<evidence type="ECO:0000313" key="9">
    <source>
        <dbReference type="EMBL" id="BEQ16197.1"/>
    </source>
</evidence>
<dbReference type="GO" id="GO:0005886">
    <property type="term" value="C:plasma membrane"/>
    <property type="evidence" value="ECO:0007669"/>
    <property type="project" value="TreeGrafter"/>
</dbReference>
<sequence length="226" mass="25572">MVSEDCPAVSIIVPIFNEEESIPDLHAGLLHVANSLGAEVIVVDDGSDDDTSELLQHCRGFNLLRIPHGGKSAALAAGLARARAPIAVTIDADLQEDPAHIPHMVSLVKQGFDCVHGIRVCRQDDFWGKRLPSWFYNQLIWLLFSRRFRDINCGLRAALTDRLRSLEWKQGTHRLVPLLIHLQNGRVRGMPVRHRRRKWGQSKYATSRRYKVSLRNLLSLRLNGHV</sequence>
<dbReference type="Gene3D" id="3.90.550.10">
    <property type="entry name" value="Spore Coat Polysaccharide Biosynthesis Protein SpsA, Chain A"/>
    <property type="match status" value="1"/>
</dbReference>
<reference evidence="10" key="1">
    <citation type="journal article" date="2023" name="Arch. Microbiol.">
        <title>Desulfoferula mesophilus gen. nov. sp. nov., a mesophilic sulfate-reducing bacterium isolated from a brackish lake sediment.</title>
        <authorList>
            <person name="Watanabe T."/>
            <person name="Yabe T."/>
            <person name="Tsuji J.M."/>
            <person name="Fukui M."/>
        </authorList>
    </citation>
    <scope>NUCLEOTIDE SEQUENCE [LARGE SCALE GENOMIC DNA]</scope>
    <source>
        <strain evidence="10">12FAK</strain>
    </source>
</reference>
<gene>
    <name evidence="9" type="ORF">FAK_32630</name>
</gene>
<dbReference type="PANTHER" id="PTHR48090:SF3">
    <property type="entry name" value="UNDECAPRENYL-PHOSPHATE 4-DEOXY-4-FORMAMIDO-L-ARABINOSE TRANSFERASE"/>
    <property type="match status" value="1"/>
</dbReference>
<dbReference type="AlphaFoldDB" id="A0AAU9F4P2"/>
<evidence type="ECO:0000256" key="2">
    <source>
        <dbReference type="ARBA" id="ARBA00022676"/>
    </source>
</evidence>
<evidence type="ECO:0000256" key="4">
    <source>
        <dbReference type="ARBA" id="ARBA00022692"/>
    </source>
</evidence>
<keyword evidence="4" id="KW-0812">Transmembrane</keyword>
<accession>A0AAU9F4P2</accession>
<dbReference type="InterPro" id="IPR029044">
    <property type="entry name" value="Nucleotide-diphossugar_trans"/>
</dbReference>
<dbReference type="PANTHER" id="PTHR48090">
    <property type="entry name" value="UNDECAPRENYL-PHOSPHATE 4-DEOXY-4-FORMAMIDO-L-ARABINOSE TRANSFERASE-RELATED"/>
    <property type="match status" value="1"/>
</dbReference>